<evidence type="ECO:0000256" key="1">
    <source>
        <dbReference type="ARBA" id="ARBA00010169"/>
    </source>
</evidence>
<dbReference type="SUPFAM" id="SSF54913">
    <property type="entry name" value="GlnB-like"/>
    <property type="match status" value="1"/>
</dbReference>
<protein>
    <submittedName>
        <fullName evidence="2">Divalent-cation tolerance protein CutA</fullName>
    </submittedName>
</protein>
<dbReference type="InterPro" id="IPR015867">
    <property type="entry name" value="N-reg_PII/ATP_PRibTrfase_C"/>
</dbReference>
<dbReference type="InterPro" id="IPR011322">
    <property type="entry name" value="N-reg_PII-like_a/b"/>
</dbReference>
<comment type="similarity">
    <text evidence="1">Belongs to the CutA family.</text>
</comment>
<sequence length="103" mass="11763">MMVLIYVTTSNEEEAIKIGELVVKKRLAACSNVISNMKSMYWWEGNLENDNEAILILKTLEKNVENIFDLVSSVHSYDNPCILALPVLNVAEKYLGWIKEEID</sequence>
<organism evidence="2 3">
    <name type="scientific">Methanobrevibacter arboriphilus</name>
    <dbReference type="NCBI Taxonomy" id="39441"/>
    <lineage>
        <taxon>Archaea</taxon>
        <taxon>Methanobacteriati</taxon>
        <taxon>Methanobacteriota</taxon>
        <taxon>Methanomada group</taxon>
        <taxon>Methanobacteria</taxon>
        <taxon>Methanobacteriales</taxon>
        <taxon>Methanobacteriaceae</taxon>
        <taxon>Methanobrevibacter</taxon>
    </lineage>
</organism>
<dbReference type="Pfam" id="PF03091">
    <property type="entry name" value="CutA1"/>
    <property type="match status" value="1"/>
</dbReference>
<dbReference type="GO" id="GO:0010038">
    <property type="term" value="P:response to metal ion"/>
    <property type="evidence" value="ECO:0007669"/>
    <property type="project" value="InterPro"/>
</dbReference>
<dbReference type="AlphaFoldDB" id="A0A843AEJ0"/>
<reference evidence="2" key="1">
    <citation type="submission" date="2020-10" db="EMBL/GenBank/DDBJ databases">
        <title>Dehalococcoides mccartyi of a TCE/Cr reducing biochatode.</title>
        <authorList>
            <person name="Matturro B."/>
        </authorList>
    </citation>
    <scope>NUCLEOTIDE SEQUENCE</scope>
    <source>
        <strain evidence="2">Bin4</strain>
    </source>
</reference>
<dbReference type="GO" id="GO:0005507">
    <property type="term" value="F:copper ion binding"/>
    <property type="evidence" value="ECO:0007669"/>
    <property type="project" value="TreeGrafter"/>
</dbReference>
<accession>A0A843AEJ0</accession>
<dbReference type="PANTHER" id="PTHR23419:SF8">
    <property type="entry name" value="FI09726P"/>
    <property type="match status" value="1"/>
</dbReference>
<dbReference type="EMBL" id="JADIIN010000022">
    <property type="protein sequence ID" value="MBF4468343.1"/>
    <property type="molecule type" value="Genomic_DNA"/>
</dbReference>
<dbReference type="PANTHER" id="PTHR23419">
    <property type="entry name" value="DIVALENT CATION TOLERANCE CUTA-RELATED"/>
    <property type="match status" value="1"/>
</dbReference>
<dbReference type="InterPro" id="IPR004323">
    <property type="entry name" value="Ion_tolerance_CutA"/>
</dbReference>
<comment type="caution">
    <text evidence="2">The sequence shown here is derived from an EMBL/GenBank/DDBJ whole genome shotgun (WGS) entry which is preliminary data.</text>
</comment>
<dbReference type="Proteomes" id="UP000658733">
    <property type="component" value="Unassembled WGS sequence"/>
</dbReference>
<name>A0A843AEJ0_METAZ</name>
<proteinExistence type="inferred from homology"/>
<gene>
    <name evidence="2" type="ORF">ISP01_02960</name>
</gene>
<evidence type="ECO:0000313" key="3">
    <source>
        <dbReference type="Proteomes" id="UP000658733"/>
    </source>
</evidence>
<dbReference type="RefSeq" id="WP_042702482.1">
    <property type="nucleotide sequence ID" value="NZ_JADIIN010000022.1"/>
</dbReference>
<evidence type="ECO:0000313" key="2">
    <source>
        <dbReference type="EMBL" id="MBF4468343.1"/>
    </source>
</evidence>
<dbReference type="Gene3D" id="3.30.70.120">
    <property type="match status" value="1"/>
</dbReference>